<evidence type="ECO:0000313" key="3">
    <source>
        <dbReference type="EMBL" id="MBB5287323.1"/>
    </source>
</evidence>
<evidence type="ECO:0000256" key="1">
    <source>
        <dbReference type="PROSITE-ProRule" id="PRU00110"/>
    </source>
</evidence>
<dbReference type="RefSeq" id="WP_184179311.1">
    <property type="nucleotide sequence ID" value="NZ_JACHGF010000016.1"/>
</dbReference>
<feature type="modified residue" description="Phosphohistidine" evidence="1">
    <location>
        <position position="59"/>
    </location>
</feature>
<dbReference type="EMBL" id="JACHGF010000016">
    <property type="protein sequence ID" value="MBB5287323.1"/>
    <property type="molecule type" value="Genomic_DNA"/>
</dbReference>
<feature type="domain" description="HPt" evidence="2">
    <location>
        <begin position="20"/>
        <end position="123"/>
    </location>
</feature>
<dbReference type="SUPFAM" id="SSF47226">
    <property type="entry name" value="Histidine-containing phosphotransfer domain, HPT domain"/>
    <property type="match status" value="1"/>
</dbReference>
<dbReference type="InterPro" id="IPR036641">
    <property type="entry name" value="HPT_dom_sf"/>
</dbReference>
<accession>A0A840U159</accession>
<dbReference type="GO" id="GO:0000160">
    <property type="term" value="P:phosphorelay signal transduction system"/>
    <property type="evidence" value="ECO:0007669"/>
    <property type="project" value="InterPro"/>
</dbReference>
<dbReference type="Gene3D" id="1.20.120.160">
    <property type="entry name" value="HPT domain"/>
    <property type="match status" value="1"/>
</dbReference>
<evidence type="ECO:0000313" key="4">
    <source>
        <dbReference type="Proteomes" id="UP000557307"/>
    </source>
</evidence>
<dbReference type="AlphaFoldDB" id="A0A840U159"/>
<organism evidence="3 4">
    <name type="scientific">Rhabdobacter roseus</name>
    <dbReference type="NCBI Taxonomy" id="1655419"/>
    <lineage>
        <taxon>Bacteria</taxon>
        <taxon>Pseudomonadati</taxon>
        <taxon>Bacteroidota</taxon>
        <taxon>Cytophagia</taxon>
        <taxon>Cytophagales</taxon>
        <taxon>Cytophagaceae</taxon>
        <taxon>Rhabdobacter</taxon>
    </lineage>
</organism>
<dbReference type="PROSITE" id="PS50894">
    <property type="entry name" value="HPT"/>
    <property type="match status" value="1"/>
</dbReference>
<dbReference type="GO" id="GO:0004672">
    <property type="term" value="F:protein kinase activity"/>
    <property type="evidence" value="ECO:0007669"/>
    <property type="project" value="UniProtKB-ARBA"/>
</dbReference>
<keyword evidence="1" id="KW-0597">Phosphoprotein</keyword>
<name>A0A840U159_9BACT</name>
<reference evidence="3 4" key="1">
    <citation type="submission" date="2020-08" db="EMBL/GenBank/DDBJ databases">
        <title>Genomic Encyclopedia of Type Strains, Phase IV (KMG-IV): sequencing the most valuable type-strain genomes for metagenomic binning, comparative biology and taxonomic classification.</title>
        <authorList>
            <person name="Goeker M."/>
        </authorList>
    </citation>
    <scope>NUCLEOTIDE SEQUENCE [LARGE SCALE GENOMIC DNA]</scope>
    <source>
        <strain evidence="3 4">DSM 105074</strain>
    </source>
</reference>
<keyword evidence="4" id="KW-1185">Reference proteome</keyword>
<sequence length="123" mass="14139">MINLNPELDVAYLQEIYGDDAMIVQLMFDTFLTDVVPRWESLEELIPKNDYLKIGELAHGLKPSFSMIGLTWLHPKVESLERTARYEADKSAIPALYRDISTELKRMLPIIEQEAARLSELDS</sequence>
<protein>
    <submittedName>
        <fullName evidence="3">HPt (Histidine-containing phosphotransfer) domain-containing protein</fullName>
    </submittedName>
</protein>
<dbReference type="InterPro" id="IPR008207">
    <property type="entry name" value="Sig_transdc_His_kin_Hpt_dom"/>
</dbReference>
<gene>
    <name evidence="3" type="ORF">HNQ92_005486</name>
</gene>
<proteinExistence type="predicted"/>
<evidence type="ECO:0000259" key="2">
    <source>
        <dbReference type="PROSITE" id="PS50894"/>
    </source>
</evidence>
<dbReference type="Proteomes" id="UP000557307">
    <property type="component" value="Unassembled WGS sequence"/>
</dbReference>
<comment type="caution">
    <text evidence="3">The sequence shown here is derived from an EMBL/GenBank/DDBJ whole genome shotgun (WGS) entry which is preliminary data.</text>
</comment>
<dbReference type="Pfam" id="PF01627">
    <property type="entry name" value="Hpt"/>
    <property type="match status" value="1"/>
</dbReference>